<evidence type="ECO:0000313" key="3">
    <source>
        <dbReference type="EMBL" id="KJB44638.1"/>
    </source>
</evidence>
<dbReference type="AlphaFoldDB" id="A0A0D2QZP9"/>
<keyword evidence="2" id="KW-0446">Lipid-binding</keyword>
<dbReference type="eggNOG" id="KOG1108">
    <property type="taxonomic scope" value="Eukaryota"/>
</dbReference>
<reference evidence="3 4" key="1">
    <citation type="journal article" date="2012" name="Nature">
        <title>Repeated polyploidization of Gossypium genomes and the evolution of spinnable cotton fibres.</title>
        <authorList>
            <person name="Paterson A.H."/>
            <person name="Wendel J.F."/>
            <person name="Gundlach H."/>
            <person name="Guo H."/>
            <person name="Jenkins J."/>
            <person name="Jin D."/>
            <person name="Llewellyn D."/>
            <person name="Showmaker K.C."/>
            <person name="Shu S."/>
            <person name="Udall J."/>
            <person name="Yoo M.J."/>
            <person name="Byers R."/>
            <person name="Chen W."/>
            <person name="Doron-Faigenboim A."/>
            <person name="Duke M.V."/>
            <person name="Gong L."/>
            <person name="Grimwood J."/>
            <person name="Grover C."/>
            <person name="Grupp K."/>
            <person name="Hu G."/>
            <person name="Lee T.H."/>
            <person name="Li J."/>
            <person name="Lin L."/>
            <person name="Liu T."/>
            <person name="Marler B.S."/>
            <person name="Page J.T."/>
            <person name="Roberts A.W."/>
            <person name="Romanel E."/>
            <person name="Sanders W.S."/>
            <person name="Szadkowski E."/>
            <person name="Tan X."/>
            <person name="Tang H."/>
            <person name="Xu C."/>
            <person name="Wang J."/>
            <person name="Wang Z."/>
            <person name="Zhang D."/>
            <person name="Zhang L."/>
            <person name="Ashrafi H."/>
            <person name="Bedon F."/>
            <person name="Bowers J.E."/>
            <person name="Brubaker C.L."/>
            <person name="Chee P.W."/>
            <person name="Das S."/>
            <person name="Gingle A.R."/>
            <person name="Haigler C.H."/>
            <person name="Harker D."/>
            <person name="Hoffmann L.V."/>
            <person name="Hovav R."/>
            <person name="Jones D.C."/>
            <person name="Lemke C."/>
            <person name="Mansoor S."/>
            <person name="ur Rahman M."/>
            <person name="Rainville L.N."/>
            <person name="Rambani A."/>
            <person name="Reddy U.K."/>
            <person name="Rong J.K."/>
            <person name="Saranga Y."/>
            <person name="Scheffler B.E."/>
            <person name="Scheffler J.A."/>
            <person name="Stelly D.M."/>
            <person name="Triplett B.A."/>
            <person name="Van Deynze A."/>
            <person name="Vaslin M.F."/>
            <person name="Waghmare V.N."/>
            <person name="Walford S.A."/>
            <person name="Wright R.J."/>
            <person name="Zaki E.A."/>
            <person name="Zhang T."/>
            <person name="Dennis E.S."/>
            <person name="Mayer K.F."/>
            <person name="Peterson D.G."/>
            <person name="Rokhsar D.S."/>
            <person name="Wang X."/>
            <person name="Schmutz J."/>
        </authorList>
    </citation>
    <scope>NUCLEOTIDE SEQUENCE [LARGE SCALE GENOMIC DNA]</scope>
</reference>
<name>A0A0D2QZP9_GOSRA</name>
<dbReference type="Proteomes" id="UP000032304">
    <property type="component" value="Chromosome 7"/>
</dbReference>
<dbReference type="GO" id="GO:0005496">
    <property type="term" value="F:steroid binding"/>
    <property type="evidence" value="ECO:0007669"/>
    <property type="project" value="UniProtKB-KW"/>
</dbReference>
<keyword evidence="4" id="KW-1185">Reference proteome</keyword>
<dbReference type="PANTHER" id="PTHR10281:SF4">
    <property type="entry name" value="NEUFERRICIN"/>
    <property type="match status" value="1"/>
</dbReference>
<dbReference type="GO" id="GO:0012505">
    <property type="term" value="C:endomembrane system"/>
    <property type="evidence" value="ECO:0007669"/>
    <property type="project" value="TreeGrafter"/>
</dbReference>
<dbReference type="SUPFAM" id="SSF55856">
    <property type="entry name" value="Cytochrome b5-like heme/steroid binding domain"/>
    <property type="match status" value="1"/>
</dbReference>
<dbReference type="InterPro" id="IPR036400">
    <property type="entry name" value="Cyt_B5-like_heme/steroid_sf"/>
</dbReference>
<protein>
    <recommendedName>
        <fullName evidence="5">Cytochrome b5 heme-binding domain-containing protein</fullName>
    </recommendedName>
</protein>
<dbReference type="GO" id="GO:0016020">
    <property type="term" value="C:membrane"/>
    <property type="evidence" value="ECO:0007669"/>
    <property type="project" value="TreeGrafter"/>
</dbReference>
<evidence type="ECO:0000256" key="1">
    <source>
        <dbReference type="ARBA" id="ARBA00022665"/>
    </source>
</evidence>
<evidence type="ECO:0000256" key="2">
    <source>
        <dbReference type="ARBA" id="ARBA00023121"/>
    </source>
</evidence>
<evidence type="ECO:0000313" key="4">
    <source>
        <dbReference type="Proteomes" id="UP000032304"/>
    </source>
</evidence>
<evidence type="ECO:0008006" key="5">
    <source>
        <dbReference type="Google" id="ProtNLM"/>
    </source>
</evidence>
<dbReference type="Gene3D" id="3.10.120.10">
    <property type="entry name" value="Cytochrome b5-like heme/steroid binding domain"/>
    <property type="match status" value="1"/>
</dbReference>
<dbReference type="Gramene" id="KJB44638">
    <property type="protein sequence ID" value="KJB44638"/>
    <property type="gene ID" value="B456_007G262800"/>
</dbReference>
<dbReference type="InterPro" id="IPR050577">
    <property type="entry name" value="MAPR/NEUFC/NENF-like"/>
</dbReference>
<gene>
    <name evidence="3" type="ORF">B456_007G262800</name>
</gene>
<sequence length="171" mass="19831">MQYPFPFPFPFPIPISPLPSIPLFHRALLPFPIPMQYPFPFPIPIPIINNTTFEKTAGFQKLITVEELALYNGTDDSLPILLGILGSVFDVTKRKSHYGAGGGYNHFAGRCLPCICFWKFYRRWTYRFIARFIQYRGNDVFPLSFQGYDSYPSSFEQVLKALEIRFVPYKL</sequence>
<dbReference type="EMBL" id="CM001746">
    <property type="protein sequence ID" value="KJB44638.1"/>
    <property type="molecule type" value="Genomic_DNA"/>
</dbReference>
<dbReference type="PANTHER" id="PTHR10281">
    <property type="entry name" value="MEMBRANE-ASSOCIATED PROGESTERONE RECEPTOR COMPONENT-RELATED"/>
    <property type="match status" value="1"/>
</dbReference>
<organism evidence="3 4">
    <name type="scientific">Gossypium raimondii</name>
    <name type="common">Peruvian cotton</name>
    <name type="synonym">Gossypium klotzschianum subsp. raimondii</name>
    <dbReference type="NCBI Taxonomy" id="29730"/>
    <lineage>
        <taxon>Eukaryota</taxon>
        <taxon>Viridiplantae</taxon>
        <taxon>Streptophyta</taxon>
        <taxon>Embryophyta</taxon>
        <taxon>Tracheophyta</taxon>
        <taxon>Spermatophyta</taxon>
        <taxon>Magnoliopsida</taxon>
        <taxon>eudicotyledons</taxon>
        <taxon>Gunneridae</taxon>
        <taxon>Pentapetalae</taxon>
        <taxon>rosids</taxon>
        <taxon>malvids</taxon>
        <taxon>Malvales</taxon>
        <taxon>Malvaceae</taxon>
        <taxon>Malvoideae</taxon>
        <taxon>Gossypium</taxon>
    </lineage>
</organism>
<accession>A0A0D2QZP9</accession>
<keyword evidence="1" id="KW-0754">Steroid-binding</keyword>
<proteinExistence type="predicted"/>